<dbReference type="EMBL" id="OX596099">
    <property type="protein sequence ID" value="CAI9695945.1"/>
    <property type="molecule type" value="Genomic_DNA"/>
</dbReference>
<protein>
    <submittedName>
        <fullName evidence="1">Uncharacterized protein</fullName>
    </submittedName>
</protein>
<dbReference type="Proteomes" id="UP001162501">
    <property type="component" value="Chromosome 15"/>
</dbReference>
<name>A0ACB0E5Z1_RANTA</name>
<sequence>MGRGLVPPAFLPGSSTSQKAAHPPTLQGRLLTPLGQAQPGVVPDPAAVVPAETGQCPARPIDSLRPARGPGSALQHPGQAAIFSVLDHFYFPEGESGSSLRRDAAELAESASDAGPVENDPQLMCHFLKRCISLREAESPEARPDHELRRGGSDQFAGVLFGGLDLRGRLECLGSVLRRRGPGGVLGDAARLCSAAGPRRRGAAAGGKPCQALAPTRWRLSFRHNVTANISRGLQARRGDHGRPGSTPLRVSRPSRMRLALGASGSPSASPTGGNRDIGKRTVVLCVTCTSKRRRSCGPCLCGPLKRVAAEPIAETPGGLQSVSEPLSLASAPLRVLAVPLLPGWSWRPCGWNRAHWIQRSRRNTDGHSGRAVSIWVPALSPSCSVPTRERPKAASLSVVQLWAFCPRVKPPAAQHAVQPTPS</sequence>
<gene>
    <name evidence="1" type="ORF">MRATA1EN3_LOCUS7158</name>
</gene>
<evidence type="ECO:0000313" key="2">
    <source>
        <dbReference type="Proteomes" id="UP001162501"/>
    </source>
</evidence>
<reference evidence="1" key="1">
    <citation type="submission" date="2023-05" db="EMBL/GenBank/DDBJ databases">
        <authorList>
            <consortium name="ELIXIR-Norway"/>
        </authorList>
    </citation>
    <scope>NUCLEOTIDE SEQUENCE</scope>
</reference>
<organism evidence="1 2">
    <name type="scientific">Rangifer tarandus platyrhynchus</name>
    <name type="common">Svalbard reindeer</name>
    <dbReference type="NCBI Taxonomy" id="3082113"/>
    <lineage>
        <taxon>Eukaryota</taxon>
        <taxon>Metazoa</taxon>
        <taxon>Chordata</taxon>
        <taxon>Craniata</taxon>
        <taxon>Vertebrata</taxon>
        <taxon>Euteleostomi</taxon>
        <taxon>Mammalia</taxon>
        <taxon>Eutheria</taxon>
        <taxon>Laurasiatheria</taxon>
        <taxon>Artiodactyla</taxon>
        <taxon>Ruminantia</taxon>
        <taxon>Pecora</taxon>
        <taxon>Cervidae</taxon>
        <taxon>Odocoileinae</taxon>
        <taxon>Rangifer</taxon>
    </lineage>
</organism>
<accession>A0ACB0E5Z1</accession>
<proteinExistence type="predicted"/>
<evidence type="ECO:0000313" key="1">
    <source>
        <dbReference type="EMBL" id="CAI9695945.1"/>
    </source>
</evidence>